<keyword evidence="3" id="KW-1185">Reference proteome</keyword>
<accession>A0A3D9VFA3</accession>
<feature type="domain" description="Coenzyme F420:L-glutamate ligase-like" evidence="1">
    <location>
        <begin position="36"/>
        <end position="189"/>
    </location>
</feature>
<dbReference type="Pfam" id="PF01996">
    <property type="entry name" value="F420_ligase"/>
    <property type="match status" value="1"/>
</dbReference>
<comment type="caution">
    <text evidence="2">The sequence shown here is derived from an EMBL/GenBank/DDBJ whole genome shotgun (WGS) entry which is preliminary data.</text>
</comment>
<dbReference type="Gene3D" id="3.30.1330.100">
    <property type="entry name" value="CofE-like"/>
    <property type="match status" value="1"/>
</dbReference>
<gene>
    <name evidence="2" type="ORF">DFJ64_3283</name>
</gene>
<dbReference type="InterPro" id="IPR002847">
    <property type="entry name" value="F420-0_gamma-glut_ligase-dom"/>
</dbReference>
<dbReference type="SUPFAM" id="SSF144010">
    <property type="entry name" value="CofE-like"/>
    <property type="match status" value="1"/>
</dbReference>
<reference evidence="2 3" key="1">
    <citation type="submission" date="2018-08" db="EMBL/GenBank/DDBJ databases">
        <title>Sequencing the genomes of 1000 actinobacteria strains.</title>
        <authorList>
            <person name="Klenk H.-P."/>
        </authorList>
    </citation>
    <scope>NUCLEOTIDE SEQUENCE [LARGE SCALE GENOMIC DNA]</scope>
    <source>
        <strain evidence="2 3">DSM 22891</strain>
    </source>
</reference>
<protein>
    <recommendedName>
        <fullName evidence="1">Coenzyme F420:L-glutamate ligase-like domain-containing protein</fullName>
    </recommendedName>
</protein>
<sequence length="284" mass="31048">MAFRNRESDKRRYGDIVYYDRGTVSVDGRAYQRLAVQTHFVTPGESYVDLLARYVKPLFQDGDIVVSGEKVVSMCQNNIVNRREIRVGFLARTLSKFASSGDHGVAMDEPLKLQLAINLAGRPRILLAAFLSGVTKLFGRSGVFYRVAGHGIAGIDGFYQRSSFDFYKDNAILNPIDPDGVTEEVYARLGMPLVIVDANDFNVEVFGTSRALRDQDEAFIKAIKAVLHDNPAGQSDEMTPFLLIRPQPAHVSASWDAGPPAVARTVPRGAAPVSRSGELGASPA</sequence>
<dbReference type="RefSeq" id="WP_211310638.1">
    <property type="nucleotide sequence ID" value="NZ_QTUC01000001.1"/>
</dbReference>
<dbReference type="Proteomes" id="UP000256485">
    <property type="component" value="Unassembled WGS sequence"/>
</dbReference>
<dbReference type="AlphaFoldDB" id="A0A3D9VFA3"/>
<evidence type="ECO:0000259" key="1">
    <source>
        <dbReference type="Pfam" id="PF01996"/>
    </source>
</evidence>
<dbReference type="EMBL" id="QTUC01000001">
    <property type="protein sequence ID" value="REF37825.1"/>
    <property type="molecule type" value="Genomic_DNA"/>
</dbReference>
<proteinExistence type="predicted"/>
<name>A0A3D9VFA3_THECX</name>
<evidence type="ECO:0000313" key="2">
    <source>
        <dbReference type="EMBL" id="REF37825.1"/>
    </source>
</evidence>
<evidence type="ECO:0000313" key="3">
    <source>
        <dbReference type="Proteomes" id="UP000256485"/>
    </source>
</evidence>
<organism evidence="2 3">
    <name type="scientific">Thermasporomyces composti</name>
    <dbReference type="NCBI Taxonomy" id="696763"/>
    <lineage>
        <taxon>Bacteria</taxon>
        <taxon>Bacillati</taxon>
        <taxon>Actinomycetota</taxon>
        <taxon>Actinomycetes</taxon>
        <taxon>Propionibacteriales</taxon>
        <taxon>Nocardioidaceae</taxon>
        <taxon>Thermasporomyces</taxon>
    </lineage>
</organism>